<name>K5WCC6_PHACS</name>
<protein>
    <submittedName>
        <fullName evidence="1">Uncharacterized protein</fullName>
    </submittedName>
</protein>
<proteinExistence type="predicted"/>
<dbReference type="EMBL" id="JH930471">
    <property type="protein sequence ID" value="EKM56870.1"/>
    <property type="molecule type" value="Genomic_DNA"/>
</dbReference>
<sequence>MCVNLYGRGTALQTLAVLQVMTIIVNANREILPDPVSTRKWSAGSSSSTDLPLWLWVRSARNCPPLSFLSFPLLRSYSLISLTSGKPYSLVSCSVIPGSLPSSVVARASTHCEGYMAQPRNGAHRYAHRCALHRPLPNSIDSQWCASVIIGFTSQWWEVRLPRLRGARRREPGYPVYYDANLASSAVFGTNGRAVDFPTCPANLSVESARSDELGALILDR</sequence>
<dbReference type="Proteomes" id="UP000008370">
    <property type="component" value="Unassembled WGS sequence"/>
</dbReference>
<dbReference type="AlphaFoldDB" id="K5WCC6"/>
<dbReference type="HOGENOM" id="CLU_1251054_0_0_1"/>
<dbReference type="RefSeq" id="XP_007394701.1">
    <property type="nucleotide sequence ID" value="XM_007394639.1"/>
</dbReference>
<dbReference type="InParanoid" id="K5WCC6"/>
<dbReference type="KEGG" id="pco:PHACADRAFT_183446"/>
<accession>K5WCC6</accession>
<gene>
    <name evidence="1" type="ORF">PHACADRAFT_183446</name>
</gene>
<keyword evidence="2" id="KW-1185">Reference proteome</keyword>
<evidence type="ECO:0000313" key="2">
    <source>
        <dbReference type="Proteomes" id="UP000008370"/>
    </source>
</evidence>
<reference evidence="1 2" key="1">
    <citation type="journal article" date="2012" name="BMC Genomics">
        <title>Comparative genomics of the white-rot fungi, Phanerochaete carnosa and P. chrysosporium, to elucidate the genetic basis of the distinct wood types they colonize.</title>
        <authorList>
            <person name="Suzuki H."/>
            <person name="MacDonald J."/>
            <person name="Syed K."/>
            <person name="Salamov A."/>
            <person name="Hori C."/>
            <person name="Aerts A."/>
            <person name="Henrissat B."/>
            <person name="Wiebenga A."/>
            <person name="vanKuyk P.A."/>
            <person name="Barry K."/>
            <person name="Lindquist E."/>
            <person name="LaButti K."/>
            <person name="Lapidus A."/>
            <person name="Lucas S."/>
            <person name="Coutinho P."/>
            <person name="Gong Y."/>
            <person name="Samejima M."/>
            <person name="Mahadevan R."/>
            <person name="Abou-Zaid M."/>
            <person name="de Vries R.P."/>
            <person name="Igarashi K."/>
            <person name="Yadav J.S."/>
            <person name="Grigoriev I.V."/>
            <person name="Master E.R."/>
        </authorList>
    </citation>
    <scope>NUCLEOTIDE SEQUENCE [LARGE SCALE GENOMIC DNA]</scope>
    <source>
        <strain evidence="1 2">HHB-10118-sp</strain>
    </source>
</reference>
<organism evidence="1 2">
    <name type="scientific">Phanerochaete carnosa (strain HHB-10118-sp)</name>
    <name type="common">White-rot fungus</name>
    <name type="synonym">Peniophora carnosa</name>
    <dbReference type="NCBI Taxonomy" id="650164"/>
    <lineage>
        <taxon>Eukaryota</taxon>
        <taxon>Fungi</taxon>
        <taxon>Dikarya</taxon>
        <taxon>Basidiomycota</taxon>
        <taxon>Agaricomycotina</taxon>
        <taxon>Agaricomycetes</taxon>
        <taxon>Polyporales</taxon>
        <taxon>Phanerochaetaceae</taxon>
        <taxon>Phanerochaete</taxon>
    </lineage>
</organism>
<dbReference type="GeneID" id="18910149"/>
<evidence type="ECO:0000313" key="1">
    <source>
        <dbReference type="EMBL" id="EKM56870.1"/>
    </source>
</evidence>